<protein>
    <submittedName>
        <fullName evidence="1">Uncharacterized protein</fullName>
    </submittedName>
</protein>
<sequence>MTGTNLARFLLTLVDIAQDFCFEFRLVLFSHNLSALIARIRCISVLLPLFGAISVSKNKHFDITNITIDIFVTIICYK</sequence>
<dbReference type="AlphaFoldDB" id="A0A380QM45"/>
<proteinExistence type="predicted"/>
<accession>A0A380QM45</accession>
<name>A0A380QM45_YERRU</name>
<dbReference type="Proteomes" id="UP000255169">
    <property type="component" value="Unassembled WGS sequence"/>
</dbReference>
<reference evidence="1 2" key="1">
    <citation type="submission" date="2018-06" db="EMBL/GenBank/DDBJ databases">
        <authorList>
            <consortium name="Pathogen Informatics"/>
            <person name="Doyle S."/>
        </authorList>
    </citation>
    <scope>NUCLEOTIDE SEQUENCE [LARGE SCALE GENOMIC DNA]</scope>
    <source>
        <strain evidence="1 2">NCTC10476</strain>
    </source>
</reference>
<evidence type="ECO:0000313" key="2">
    <source>
        <dbReference type="Proteomes" id="UP000255169"/>
    </source>
</evidence>
<keyword evidence="2" id="KW-1185">Reference proteome</keyword>
<organism evidence="1 2">
    <name type="scientific">Yersinia ruckeri</name>
    <dbReference type="NCBI Taxonomy" id="29486"/>
    <lineage>
        <taxon>Bacteria</taxon>
        <taxon>Pseudomonadati</taxon>
        <taxon>Pseudomonadota</taxon>
        <taxon>Gammaproteobacteria</taxon>
        <taxon>Enterobacterales</taxon>
        <taxon>Yersiniaceae</taxon>
        <taxon>Yersinia</taxon>
    </lineage>
</organism>
<dbReference type="EMBL" id="UHJG01000001">
    <property type="protein sequence ID" value="SUP99760.1"/>
    <property type="molecule type" value="Genomic_DNA"/>
</dbReference>
<evidence type="ECO:0000313" key="1">
    <source>
        <dbReference type="EMBL" id="SUP99760.1"/>
    </source>
</evidence>
<gene>
    <name evidence="1" type="ORF">NCTC10476_01010</name>
</gene>